<evidence type="ECO:0000256" key="1">
    <source>
        <dbReference type="SAM" id="MobiDB-lite"/>
    </source>
</evidence>
<feature type="region of interest" description="Disordered" evidence="1">
    <location>
        <begin position="17"/>
        <end position="50"/>
    </location>
</feature>
<evidence type="ECO:0000313" key="3">
    <source>
        <dbReference type="Proteomes" id="UP000288758"/>
    </source>
</evidence>
<dbReference type="RefSeq" id="WP_128795431.1">
    <property type="nucleotide sequence ID" value="NZ_CP034669.1"/>
</dbReference>
<dbReference type="Gene3D" id="3.90.70.10">
    <property type="entry name" value="Cysteine proteinases"/>
    <property type="match status" value="1"/>
</dbReference>
<feature type="region of interest" description="Disordered" evidence="1">
    <location>
        <begin position="292"/>
        <end position="311"/>
    </location>
</feature>
<accession>A0A410RN44</accession>
<proteinExistence type="predicted"/>
<sequence length="311" mass="32045">MSVNISSNVLRTFQQLAEAKPSAPPQQAAQQAGLPEEKVVSQVEGTPTTAQTEQATDAFAVVQALNQAWASRFQPVSGASAKDLGVNGTLANAPKAPEIGGWNAAAGTDPGVVKQTNANDCGAAVAVMLGKEIGTSQAQPASDKEKMAALESRFTQGQGTSPHELSNMLANQGAKVTQTSSKLDTKALDDALARGAKGAVMVDSCLVDPTTKPGETGRAHWVSVEGKDDKGRYLIKDPSTGSKIPVDAQRLADSMQISWDRHQGGGQMIVESAQGMSEAQAAKEGGLKAVALGNTDGGGSRAMSNFGRESS</sequence>
<dbReference type="EMBL" id="CP034669">
    <property type="protein sequence ID" value="QAT83256.1"/>
    <property type="molecule type" value="Genomic_DNA"/>
</dbReference>
<reference evidence="2 3" key="1">
    <citation type="submission" date="2018-12" db="EMBL/GenBank/DDBJ databases">
        <title>Complete Genome Sequence of the Corallopyronin A producing Myxobacterium Corallococcus coralloides B035.</title>
        <authorList>
            <person name="Bouhired S.M."/>
            <person name="Rupp O."/>
            <person name="Blom J."/>
            <person name="Schaeberle T.F."/>
            <person name="Kehraus S."/>
            <person name="Schiefer A."/>
            <person name="Pfarr K."/>
            <person name="Goesmann A."/>
            <person name="Hoerauf A."/>
            <person name="Koenig G.M."/>
        </authorList>
    </citation>
    <scope>NUCLEOTIDE SEQUENCE [LARGE SCALE GENOMIC DNA]</scope>
    <source>
        <strain evidence="2 3">B035</strain>
    </source>
</reference>
<dbReference type="Proteomes" id="UP000288758">
    <property type="component" value="Chromosome"/>
</dbReference>
<organism evidence="2 3">
    <name type="scientific">Corallococcus coralloides</name>
    <name type="common">Myxococcus coralloides</name>
    <dbReference type="NCBI Taxonomy" id="184914"/>
    <lineage>
        <taxon>Bacteria</taxon>
        <taxon>Pseudomonadati</taxon>
        <taxon>Myxococcota</taxon>
        <taxon>Myxococcia</taxon>
        <taxon>Myxococcales</taxon>
        <taxon>Cystobacterineae</taxon>
        <taxon>Myxococcaceae</taxon>
        <taxon>Corallococcus</taxon>
    </lineage>
</organism>
<evidence type="ECO:0000313" key="2">
    <source>
        <dbReference type="EMBL" id="QAT83256.1"/>
    </source>
</evidence>
<name>A0A410RN44_CORCK</name>
<dbReference type="AlphaFoldDB" id="A0A410RN44"/>
<feature type="compositionally biased region" description="Low complexity" evidence="1">
    <location>
        <begin position="17"/>
        <end position="34"/>
    </location>
</feature>
<evidence type="ECO:0008006" key="4">
    <source>
        <dbReference type="Google" id="ProtNLM"/>
    </source>
</evidence>
<gene>
    <name evidence="2" type="ORF">EJ065_1657</name>
</gene>
<protein>
    <recommendedName>
        <fullName evidence="4">Peptidase C39 domain-containing protein</fullName>
    </recommendedName>
</protein>